<protein>
    <submittedName>
        <fullName evidence="1">Uncharacterized protein</fullName>
    </submittedName>
</protein>
<keyword evidence="2" id="KW-1185">Reference proteome</keyword>
<sequence length="144" mass="15631">MTATRASWLDLTFLSRASSSATSTFCFVKRLLFGRPVQSLSLDALKLPGSAQFVSGRLSIVDETGETDILVDLRLGEERAILLIENKIDAAFQLAQPEVDATGFSCNALLPQCHGSPRPNRDSAQETTGCKQQKTQGTVLWATK</sequence>
<evidence type="ECO:0000313" key="2">
    <source>
        <dbReference type="Proteomes" id="UP001164020"/>
    </source>
</evidence>
<evidence type="ECO:0000313" key="1">
    <source>
        <dbReference type="EMBL" id="WAP70378.1"/>
    </source>
</evidence>
<dbReference type="Proteomes" id="UP001164020">
    <property type="component" value="Chromosome"/>
</dbReference>
<name>A0ABY7C6G6_9HYPH</name>
<dbReference type="EMBL" id="CP114029">
    <property type="protein sequence ID" value="WAP70378.1"/>
    <property type="molecule type" value="Genomic_DNA"/>
</dbReference>
<dbReference type="RefSeq" id="WP_268882865.1">
    <property type="nucleotide sequence ID" value="NZ_CP114029.1"/>
</dbReference>
<accession>A0ABY7C6G6</accession>
<gene>
    <name evidence="1" type="ORF">OH818_10080</name>
</gene>
<reference evidence="1" key="1">
    <citation type="submission" date="2022-12" db="EMBL/GenBank/DDBJ databases">
        <title>Jiella pelagia sp. nov., isolated from phosphonate enriched culture of Northwest Pacific surface seawater.</title>
        <authorList>
            <person name="Shin D.Y."/>
            <person name="Hwang C.Y."/>
        </authorList>
    </citation>
    <scope>NUCLEOTIDE SEQUENCE</scope>
    <source>
        <strain evidence="1">HL-NP1</strain>
    </source>
</reference>
<proteinExistence type="predicted"/>
<organism evidence="1 2">
    <name type="scientific">Jiella pelagia</name>
    <dbReference type="NCBI Taxonomy" id="2986949"/>
    <lineage>
        <taxon>Bacteria</taxon>
        <taxon>Pseudomonadati</taxon>
        <taxon>Pseudomonadota</taxon>
        <taxon>Alphaproteobacteria</taxon>
        <taxon>Hyphomicrobiales</taxon>
        <taxon>Aurantimonadaceae</taxon>
        <taxon>Jiella</taxon>
    </lineage>
</organism>